<dbReference type="Pfam" id="PF06986">
    <property type="entry name" value="F_T4SS_TraN"/>
    <property type="match status" value="2"/>
</dbReference>
<name>E5AW05_MYCRK</name>
<dbReference type="NCBIfam" id="NF009015">
    <property type="entry name" value="PRK12355.3-1"/>
    <property type="match status" value="1"/>
</dbReference>
<proteinExistence type="predicted"/>
<dbReference type="Proteomes" id="UP000007437">
    <property type="component" value="Plasmid pBRH02"/>
</dbReference>
<gene>
    <name evidence="2" type="ordered locus">RBRH_00650</name>
</gene>
<evidence type="ECO:0000256" key="1">
    <source>
        <dbReference type="SAM" id="SignalP"/>
    </source>
</evidence>
<geneLocation type="plasmid" evidence="2 3">
    <name>pBRH02</name>
</geneLocation>
<dbReference type="AlphaFoldDB" id="E5AW05"/>
<organism evidence="2 3">
    <name type="scientific">Mycetohabitans rhizoxinica (strain DSM 19002 / CIP 109453 / HKI 454)</name>
    <name type="common">Paraburkholderia rhizoxinica</name>
    <dbReference type="NCBI Taxonomy" id="882378"/>
    <lineage>
        <taxon>Bacteria</taxon>
        <taxon>Pseudomonadati</taxon>
        <taxon>Pseudomonadota</taxon>
        <taxon>Betaproteobacteria</taxon>
        <taxon>Burkholderiales</taxon>
        <taxon>Burkholderiaceae</taxon>
        <taxon>Mycetohabitans</taxon>
    </lineage>
</organism>
<reference evidence="2 3" key="2">
    <citation type="journal article" date="2011" name="J. Bacteriol.">
        <title>Complete genome sequence of Burkholderia rhizoxinica, an endosymbiont of Rhizopus microsporus.</title>
        <authorList>
            <person name="Lackner G."/>
            <person name="Moebius N."/>
            <person name="Partida-Martinez L."/>
            <person name="Hertweck C."/>
        </authorList>
    </citation>
    <scope>NUCLEOTIDE SEQUENCE [LARGE SCALE GENOMIC DNA]</scope>
    <source>
        <strain evidence="3">DSM 19002 / CIP 109453 / HKI 454</strain>
        <plasmid evidence="2 3">pBRH02</plasmid>
    </source>
</reference>
<protein>
    <submittedName>
        <fullName evidence="2">CONJUGAL TRANSFER PROTEIN TRAN</fullName>
    </submittedName>
</protein>
<dbReference type="HOGENOM" id="CLU_039714_1_0_4"/>
<dbReference type="InterPro" id="IPR014121">
    <property type="entry name" value="TraN_Ftype"/>
</dbReference>
<evidence type="ECO:0000313" key="2">
    <source>
        <dbReference type="EMBL" id="CBW77307.1"/>
    </source>
</evidence>
<keyword evidence="1" id="KW-0732">Signal</keyword>
<keyword evidence="2" id="KW-0614">Plasmid</keyword>
<feature type="chain" id="PRO_5003193937" evidence="1">
    <location>
        <begin position="31"/>
        <end position="427"/>
    </location>
</feature>
<sequence>MRNVRAKSAMIKRLLVAMIFLAWGSKLAVAGDCQRLSSVCIDATPVKNIQGLNITVDQVGGCWAFEDTYQCRSAATVNDCQSLRDRGCVQIGATCVDKDDAGTCVMYEFSYQCPDKPETYTERTVCDQSAFCQDSKAMCFDTSAPPDEDFGQAAVMMEAVREAGVYGVDPDKVEIFKGYMEQCSIKVLGGATLKSCCKSTGGGEKFSNYQLLGAGVAVAGQAGREAVAMGSKYVYDALYGQLDSALMKKGLGAMNNWASVVGDGMLNPQFGFYGFTFEFSLVNGFQFVGFDPSSFALQIGIMLVQEWLACDSSEQAMSMKRGQNLCAHVETYCSKKVLKVCVEKKERHCCFNSKLAKIINRQGRAQLGMAMNSCSGFNEAQLKALDFSRIDLSEFIADMIPKDANLPQMTNRVQQTVSDKVQGYYDQ</sequence>
<reference key="1">
    <citation type="submission" date="2010-09" db="EMBL/GenBank/DDBJ databases">
        <title>Complete genome sequence of Burkholderia rhizoxinica, the endosymbiont of the phytopathogenic fungus Rhizopus microsporus.</title>
        <authorList>
            <person name="Lackner G."/>
            <person name="Moebius N."/>
            <person name="Partida-Martinez L.P."/>
            <person name="Hertweck C."/>
        </authorList>
    </citation>
    <scope>NUCLEOTIDE SEQUENCE</scope>
    <source>
        <strain>HKI 454</strain>
    </source>
</reference>
<feature type="signal peptide" evidence="1">
    <location>
        <begin position="1"/>
        <end position="30"/>
    </location>
</feature>
<dbReference type="EMBL" id="FR687361">
    <property type="protein sequence ID" value="CBW77307.1"/>
    <property type="molecule type" value="Genomic_DNA"/>
</dbReference>
<dbReference type="KEGG" id="brh:RBRH_00650"/>
<accession>E5AW05</accession>
<evidence type="ECO:0000313" key="3">
    <source>
        <dbReference type="Proteomes" id="UP000007437"/>
    </source>
</evidence>